<keyword evidence="1" id="KW-0472">Membrane</keyword>
<evidence type="ECO:0000256" key="1">
    <source>
        <dbReference type="SAM" id="Phobius"/>
    </source>
</evidence>
<keyword evidence="4" id="KW-1185">Reference proteome</keyword>
<evidence type="ECO:0000313" key="4">
    <source>
        <dbReference type="Proteomes" id="UP001165160"/>
    </source>
</evidence>
<name>A0A9W7B8K9_9STRA</name>
<organism evidence="3 4">
    <name type="scientific">Triparma verrucosa</name>
    <dbReference type="NCBI Taxonomy" id="1606542"/>
    <lineage>
        <taxon>Eukaryota</taxon>
        <taxon>Sar</taxon>
        <taxon>Stramenopiles</taxon>
        <taxon>Ochrophyta</taxon>
        <taxon>Bolidophyceae</taxon>
        <taxon>Parmales</taxon>
        <taxon>Triparmaceae</taxon>
        <taxon>Triparma</taxon>
    </lineage>
</organism>
<protein>
    <recommendedName>
        <fullName evidence="5">BspA family leucine-rich repeat surface protein</fullName>
    </recommendedName>
</protein>
<dbReference type="InterPro" id="IPR011889">
    <property type="entry name" value="Liste_lipo_26"/>
</dbReference>
<dbReference type="Pfam" id="PF03382">
    <property type="entry name" value="DUF285"/>
    <property type="match status" value="3"/>
</dbReference>
<sequence length="432" mass="48081">MLLLRFAILFIASSVAGAFAPANRTELKAAVNKWVANRTEALETYGLPIGQWDVSEVDDMSKMFCGRKPQPDEDWCGCGDLCEHFQDFDDDISGWDTSKVTSMQGMFYHSYSFNGNISAWNTSSVTNMESTFNSAKSFNADLPWDTSSVTNMWAMFAYAHSYNQDLCFNTSSVTTMRSMSYGATSFNQDLSSFNTSSVTSMQYMFYGATSFNQDLSSFDTSSVTTMQDMFHDASSFNQDISSFNTSSVTDMMCMFQNAANFNQDISSFNTSSVTTMQEMFFGANSFDQDISSFDISSVTNMGSMFWFASNFNQDLSNWQISPDRTNVNDMFFRACMMESKNLPEGLTSTSTDLESCFFCTNCPLEGGECLNGFKRADSANCDVCPEGTTFIQNSCVTCPSNSLFSSLLSFLSIAILALLLGLLYVFRNTEFV</sequence>
<dbReference type="Proteomes" id="UP001165160">
    <property type="component" value="Unassembled WGS sequence"/>
</dbReference>
<accession>A0A9W7B8K9</accession>
<reference evidence="4" key="1">
    <citation type="journal article" date="2023" name="Commun. Biol.">
        <title>Genome analysis of Parmales, the sister group of diatoms, reveals the evolutionary specialization of diatoms from phago-mixotrophs to photoautotrophs.</title>
        <authorList>
            <person name="Ban H."/>
            <person name="Sato S."/>
            <person name="Yoshikawa S."/>
            <person name="Yamada K."/>
            <person name="Nakamura Y."/>
            <person name="Ichinomiya M."/>
            <person name="Sato N."/>
            <person name="Blanc-Mathieu R."/>
            <person name="Endo H."/>
            <person name="Kuwata A."/>
            <person name="Ogata H."/>
        </authorList>
    </citation>
    <scope>NUCLEOTIDE SEQUENCE [LARGE SCALE GENOMIC DNA]</scope>
    <source>
        <strain evidence="4">NIES 3699</strain>
    </source>
</reference>
<evidence type="ECO:0000313" key="3">
    <source>
        <dbReference type="EMBL" id="GMH84061.1"/>
    </source>
</evidence>
<keyword evidence="1" id="KW-1133">Transmembrane helix</keyword>
<dbReference type="AlphaFoldDB" id="A0A9W7B8K9"/>
<dbReference type="NCBIfam" id="TIGR02167">
    <property type="entry name" value="Liste_lipo_26"/>
    <property type="match status" value="7"/>
</dbReference>
<evidence type="ECO:0008006" key="5">
    <source>
        <dbReference type="Google" id="ProtNLM"/>
    </source>
</evidence>
<keyword evidence="2" id="KW-0732">Signal</keyword>
<dbReference type="EMBL" id="BRXX01000033">
    <property type="protein sequence ID" value="GMH84061.1"/>
    <property type="molecule type" value="Genomic_DNA"/>
</dbReference>
<proteinExistence type="predicted"/>
<keyword evidence="1" id="KW-0812">Transmembrane</keyword>
<feature type="transmembrane region" description="Helical" evidence="1">
    <location>
        <begin position="403"/>
        <end position="426"/>
    </location>
</feature>
<evidence type="ECO:0000256" key="2">
    <source>
        <dbReference type="SAM" id="SignalP"/>
    </source>
</evidence>
<dbReference type="InterPro" id="IPR005046">
    <property type="entry name" value="DUF285"/>
</dbReference>
<comment type="caution">
    <text evidence="3">The sequence shown here is derived from an EMBL/GenBank/DDBJ whole genome shotgun (WGS) entry which is preliminary data.</text>
</comment>
<feature type="signal peptide" evidence="2">
    <location>
        <begin position="1"/>
        <end position="18"/>
    </location>
</feature>
<gene>
    <name evidence="3" type="ORF">TrVE_jg11162</name>
</gene>
<feature type="chain" id="PRO_5040868191" description="BspA family leucine-rich repeat surface protein" evidence="2">
    <location>
        <begin position="19"/>
        <end position="432"/>
    </location>
</feature>